<organism evidence="1 2">
    <name type="scientific">Eleusine coracana subsp. coracana</name>
    <dbReference type="NCBI Taxonomy" id="191504"/>
    <lineage>
        <taxon>Eukaryota</taxon>
        <taxon>Viridiplantae</taxon>
        <taxon>Streptophyta</taxon>
        <taxon>Embryophyta</taxon>
        <taxon>Tracheophyta</taxon>
        <taxon>Spermatophyta</taxon>
        <taxon>Magnoliopsida</taxon>
        <taxon>Liliopsida</taxon>
        <taxon>Poales</taxon>
        <taxon>Poaceae</taxon>
        <taxon>PACMAD clade</taxon>
        <taxon>Chloridoideae</taxon>
        <taxon>Cynodonteae</taxon>
        <taxon>Eleusininae</taxon>
        <taxon>Eleusine</taxon>
    </lineage>
</organism>
<name>A0AAV5D3P4_ELECO</name>
<dbReference type="Proteomes" id="UP001054889">
    <property type="component" value="Unassembled WGS sequence"/>
</dbReference>
<evidence type="ECO:0000313" key="1">
    <source>
        <dbReference type="EMBL" id="GJN05207.1"/>
    </source>
</evidence>
<reference evidence="1" key="1">
    <citation type="journal article" date="2018" name="DNA Res.">
        <title>Multiple hybrid de novo genome assembly of finger millet, an orphan allotetraploid crop.</title>
        <authorList>
            <person name="Hatakeyama M."/>
            <person name="Aluri S."/>
            <person name="Balachadran M.T."/>
            <person name="Sivarajan S.R."/>
            <person name="Patrignani A."/>
            <person name="Gruter S."/>
            <person name="Poveda L."/>
            <person name="Shimizu-Inatsugi R."/>
            <person name="Baeten J."/>
            <person name="Francoijs K.J."/>
            <person name="Nataraja K.N."/>
            <person name="Reddy Y.A.N."/>
            <person name="Phadnis S."/>
            <person name="Ravikumar R.L."/>
            <person name="Schlapbach R."/>
            <person name="Sreeman S.M."/>
            <person name="Shimizu K.K."/>
        </authorList>
    </citation>
    <scope>NUCLEOTIDE SEQUENCE</scope>
</reference>
<keyword evidence="2" id="KW-1185">Reference proteome</keyword>
<gene>
    <name evidence="1" type="primary">ga22816</name>
    <name evidence="1" type="ORF">PR202_ga22816</name>
</gene>
<dbReference type="AlphaFoldDB" id="A0AAV5D3P4"/>
<comment type="caution">
    <text evidence="1">The sequence shown here is derived from an EMBL/GenBank/DDBJ whole genome shotgun (WGS) entry which is preliminary data.</text>
</comment>
<dbReference type="EMBL" id="BQKI01000012">
    <property type="protein sequence ID" value="GJN05207.1"/>
    <property type="molecule type" value="Genomic_DNA"/>
</dbReference>
<proteinExistence type="predicted"/>
<sequence>MTAKEEETVVPTATTEEEVVVPVAAEEEVLPKEVVKATVCDDDDTTADERDEEPPLAAGLRFPYRHTPYDKYWYRCPICNDDKEYGTRIEVIMHSSRFISNPHNAGRPDAVKLHRKIAWVD</sequence>
<protein>
    <submittedName>
        <fullName evidence="1">Uncharacterized protein</fullName>
    </submittedName>
</protein>
<accession>A0AAV5D3P4</accession>
<evidence type="ECO:0000313" key="2">
    <source>
        <dbReference type="Proteomes" id="UP001054889"/>
    </source>
</evidence>
<reference evidence="1" key="2">
    <citation type="submission" date="2021-12" db="EMBL/GenBank/DDBJ databases">
        <title>Resequencing data analysis of finger millet.</title>
        <authorList>
            <person name="Hatakeyama M."/>
            <person name="Aluri S."/>
            <person name="Balachadran M.T."/>
            <person name="Sivarajan S.R."/>
            <person name="Poveda L."/>
            <person name="Shimizu-Inatsugi R."/>
            <person name="Schlapbach R."/>
            <person name="Sreeman S.M."/>
            <person name="Shimizu K.K."/>
        </authorList>
    </citation>
    <scope>NUCLEOTIDE SEQUENCE</scope>
</reference>